<dbReference type="EMBL" id="QJKJ01008995">
    <property type="protein sequence ID" value="RDX78020.1"/>
    <property type="molecule type" value="Genomic_DNA"/>
</dbReference>
<name>A0A371FIF5_MUCPR</name>
<proteinExistence type="predicted"/>
<dbReference type="Proteomes" id="UP000257109">
    <property type="component" value="Unassembled WGS sequence"/>
</dbReference>
<evidence type="ECO:0000313" key="1">
    <source>
        <dbReference type="EMBL" id="RDX78020.1"/>
    </source>
</evidence>
<protein>
    <submittedName>
        <fullName evidence="1">Uncharacterized protein</fullName>
    </submittedName>
</protein>
<sequence>MYCPFMKNKERHQLPSTISMKSTNLIHHGLTPFRTSLDAQTPGSRTYDPKVDYEAHAKELPKWVINVVDEDDY</sequence>
<feature type="non-terminal residue" evidence="1">
    <location>
        <position position="1"/>
    </location>
</feature>
<dbReference type="AlphaFoldDB" id="A0A371FIF5"/>
<organism evidence="1 2">
    <name type="scientific">Mucuna pruriens</name>
    <name type="common">Velvet bean</name>
    <name type="synonym">Dolichos pruriens</name>
    <dbReference type="NCBI Taxonomy" id="157652"/>
    <lineage>
        <taxon>Eukaryota</taxon>
        <taxon>Viridiplantae</taxon>
        <taxon>Streptophyta</taxon>
        <taxon>Embryophyta</taxon>
        <taxon>Tracheophyta</taxon>
        <taxon>Spermatophyta</taxon>
        <taxon>Magnoliopsida</taxon>
        <taxon>eudicotyledons</taxon>
        <taxon>Gunneridae</taxon>
        <taxon>Pentapetalae</taxon>
        <taxon>rosids</taxon>
        <taxon>fabids</taxon>
        <taxon>Fabales</taxon>
        <taxon>Fabaceae</taxon>
        <taxon>Papilionoideae</taxon>
        <taxon>50 kb inversion clade</taxon>
        <taxon>NPAAA clade</taxon>
        <taxon>indigoferoid/millettioid clade</taxon>
        <taxon>Phaseoleae</taxon>
        <taxon>Mucuna</taxon>
    </lineage>
</organism>
<keyword evidence="2" id="KW-1185">Reference proteome</keyword>
<evidence type="ECO:0000313" key="2">
    <source>
        <dbReference type="Proteomes" id="UP000257109"/>
    </source>
</evidence>
<reference evidence="1" key="1">
    <citation type="submission" date="2018-05" db="EMBL/GenBank/DDBJ databases">
        <title>Draft genome of Mucuna pruriens seed.</title>
        <authorList>
            <person name="Nnadi N.E."/>
            <person name="Vos R."/>
            <person name="Hasami M.H."/>
            <person name="Devisetty U.K."/>
            <person name="Aguiy J.C."/>
        </authorList>
    </citation>
    <scope>NUCLEOTIDE SEQUENCE [LARGE SCALE GENOMIC DNA]</scope>
    <source>
        <strain evidence="1">JCA_2017</strain>
    </source>
</reference>
<comment type="caution">
    <text evidence="1">The sequence shown here is derived from an EMBL/GenBank/DDBJ whole genome shotgun (WGS) entry which is preliminary data.</text>
</comment>
<accession>A0A371FIF5</accession>
<gene>
    <name evidence="1" type="ORF">CR513_41762</name>
</gene>